<comment type="caution">
    <text evidence="1">The sequence shown here is derived from an EMBL/GenBank/DDBJ whole genome shotgun (WGS) entry which is preliminary data.</text>
</comment>
<accession>A0A1R3L2Z3</accession>
<evidence type="ECO:0000313" key="1">
    <source>
        <dbReference type="EMBL" id="OMP13659.1"/>
    </source>
</evidence>
<keyword evidence="1" id="KW-0548">Nucleotidyltransferase</keyword>
<gene>
    <name evidence="1" type="ORF">COLO4_01202</name>
</gene>
<sequence>MERLGHIREREIRQGNWKPIYVGHRGPGVSHLFKADDLFLFGRATEDQANVIKRVLDEFSHASGAKVSLEKSQLFLSPSAAKGQA</sequence>
<keyword evidence="2" id="KW-1185">Reference proteome</keyword>
<dbReference type="Proteomes" id="UP000187203">
    <property type="component" value="Unassembled WGS sequence"/>
</dbReference>
<dbReference type="AlphaFoldDB" id="A0A1R3L2Z3"/>
<dbReference type="OrthoDB" id="1434716at2759"/>
<name>A0A1R3L2Z3_9ROSI</name>
<organism evidence="1 2">
    <name type="scientific">Corchorus olitorius</name>
    <dbReference type="NCBI Taxonomy" id="93759"/>
    <lineage>
        <taxon>Eukaryota</taxon>
        <taxon>Viridiplantae</taxon>
        <taxon>Streptophyta</taxon>
        <taxon>Embryophyta</taxon>
        <taxon>Tracheophyta</taxon>
        <taxon>Spermatophyta</taxon>
        <taxon>Magnoliopsida</taxon>
        <taxon>eudicotyledons</taxon>
        <taxon>Gunneridae</taxon>
        <taxon>Pentapetalae</taxon>
        <taxon>rosids</taxon>
        <taxon>malvids</taxon>
        <taxon>Malvales</taxon>
        <taxon>Malvaceae</taxon>
        <taxon>Grewioideae</taxon>
        <taxon>Apeibeae</taxon>
        <taxon>Corchorus</taxon>
    </lineage>
</organism>
<dbReference type="GO" id="GO:0003964">
    <property type="term" value="F:RNA-directed DNA polymerase activity"/>
    <property type="evidence" value="ECO:0007669"/>
    <property type="project" value="UniProtKB-KW"/>
</dbReference>
<reference evidence="2" key="1">
    <citation type="submission" date="2013-09" db="EMBL/GenBank/DDBJ databases">
        <title>Corchorus olitorius genome sequencing.</title>
        <authorList>
            <person name="Alam M."/>
            <person name="Haque M.S."/>
            <person name="Islam M.S."/>
            <person name="Emdad E.M."/>
            <person name="Islam M.M."/>
            <person name="Ahmed B."/>
            <person name="Halim A."/>
            <person name="Hossen Q.M.M."/>
            <person name="Hossain M.Z."/>
            <person name="Ahmed R."/>
            <person name="Khan M.M."/>
            <person name="Islam R."/>
            <person name="Rashid M.M."/>
            <person name="Khan S.A."/>
            <person name="Rahman M.S."/>
            <person name="Alam M."/>
            <person name="Yahiya A.S."/>
            <person name="Khan M.S."/>
            <person name="Azam M.S."/>
            <person name="Haque T."/>
            <person name="Lashkar M.Z.H."/>
            <person name="Akhand A.I."/>
            <person name="Morshed G."/>
            <person name="Roy S."/>
            <person name="Uddin K.S."/>
            <person name="Rabeya T."/>
            <person name="Hossain A.S."/>
            <person name="Chowdhury A."/>
            <person name="Snigdha A.R."/>
            <person name="Mortoza M.S."/>
            <person name="Matin S.A."/>
            <person name="Hoque S.M.E."/>
            <person name="Islam M.K."/>
            <person name="Roy D.K."/>
            <person name="Haider R."/>
            <person name="Moosa M.M."/>
            <person name="Elias S.M."/>
            <person name="Hasan A.M."/>
            <person name="Jahan S."/>
            <person name="Shafiuddin M."/>
            <person name="Mahmood N."/>
            <person name="Shommy N.S."/>
        </authorList>
    </citation>
    <scope>NUCLEOTIDE SEQUENCE [LARGE SCALE GENOMIC DNA]</scope>
    <source>
        <strain evidence="2">cv. O-4</strain>
    </source>
</reference>
<feature type="non-terminal residue" evidence="1">
    <location>
        <position position="85"/>
    </location>
</feature>
<proteinExistence type="predicted"/>
<protein>
    <submittedName>
        <fullName evidence="1">Reverse transcriptase</fullName>
    </submittedName>
</protein>
<keyword evidence="1" id="KW-0808">Transferase</keyword>
<keyword evidence="1" id="KW-0695">RNA-directed DNA polymerase</keyword>
<dbReference type="EMBL" id="AWUE01003622">
    <property type="protein sequence ID" value="OMP13659.1"/>
    <property type="molecule type" value="Genomic_DNA"/>
</dbReference>
<evidence type="ECO:0000313" key="2">
    <source>
        <dbReference type="Proteomes" id="UP000187203"/>
    </source>
</evidence>